<name>A0ABM3VM80_MUSDO</name>
<keyword evidence="1" id="KW-1185">Reference proteome</keyword>
<dbReference type="GeneID" id="131806593"/>
<organism evidence="1 2">
    <name type="scientific">Musca domestica</name>
    <name type="common">House fly</name>
    <dbReference type="NCBI Taxonomy" id="7370"/>
    <lineage>
        <taxon>Eukaryota</taxon>
        <taxon>Metazoa</taxon>
        <taxon>Ecdysozoa</taxon>
        <taxon>Arthropoda</taxon>
        <taxon>Hexapoda</taxon>
        <taxon>Insecta</taxon>
        <taxon>Pterygota</taxon>
        <taxon>Neoptera</taxon>
        <taxon>Endopterygota</taxon>
        <taxon>Diptera</taxon>
        <taxon>Brachycera</taxon>
        <taxon>Muscomorpha</taxon>
        <taxon>Muscoidea</taxon>
        <taxon>Muscidae</taxon>
        <taxon>Musca</taxon>
    </lineage>
</organism>
<dbReference type="RefSeq" id="XP_058986902.1">
    <property type="nucleotide sequence ID" value="XM_059130919.1"/>
</dbReference>
<accession>A0ABM3VM80</accession>
<sequence>MEKTEQTSEKRRYLRFKDFKRQSNGCLGWPTGRKTIIERMDGSIDRFIVGFVIKMVIWTANNSGSNNNNNRNSPLCYSNRKTTFPMKLLHLQPFAQHSLRFQQ</sequence>
<proteinExistence type="predicted"/>
<evidence type="ECO:0000313" key="2">
    <source>
        <dbReference type="RefSeq" id="XP_058986902.1"/>
    </source>
</evidence>
<protein>
    <submittedName>
        <fullName evidence="2">Uncharacterized protein LOC131806593</fullName>
    </submittedName>
</protein>
<reference evidence="2" key="1">
    <citation type="submission" date="2025-08" db="UniProtKB">
        <authorList>
            <consortium name="RefSeq"/>
        </authorList>
    </citation>
    <scope>IDENTIFICATION</scope>
    <source>
        <strain evidence="2">Aabys</strain>
        <tissue evidence="2">Whole body</tissue>
    </source>
</reference>
<evidence type="ECO:0000313" key="1">
    <source>
        <dbReference type="Proteomes" id="UP001652621"/>
    </source>
</evidence>
<gene>
    <name evidence="2" type="primary">LOC131806593</name>
</gene>
<dbReference type="Proteomes" id="UP001652621">
    <property type="component" value="Unplaced"/>
</dbReference>